<evidence type="ECO:0000313" key="1">
    <source>
        <dbReference type="EMBL" id="CDY53785.1"/>
    </source>
</evidence>
<evidence type="ECO:0000313" key="2">
    <source>
        <dbReference type="Proteomes" id="UP000028999"/>
    </source>
</evidence>
<organism evidence="1 2">
    <name type="scientific">Brassica napus</name>
    <name type="common">Rape</name>
    <dbReference type="NCBI Taxonomy" id="3708"/>
    <lineage>
        <taxon>Eukaryota</taxon>
        <taxon>Viridiplantae</taxon>
        <taxon>Streptophyta</taxon>
        <taxon>Embryophyta</taxon>
        <taxon>Tracheophyta</taxon>
        <taxon>Spermatophyta</taxon>
        <taxon>Magnoliopsida</taxon>
        <taxon>eudicotyledons</taxon>
        <taxon>Gunneridae</taxon>
        <taxon>Pentapetalae</taxon>
        <taxon>rosids</taxon>
        <taxon>malvids</taxon>
        <taxon>Brassicales</taxon>
        <taxon>Brassicaceae</taxon>
        <taxon>Brassiceae</taxon>
        <taxon>Brassica</taxon>
    </lineage>
</organism>
<proteinExistence type="predicted"/>
<gene>
    <name evidence="1" type="primary">BnaC04g44110D</name>
    <name evidence="1" type="ORF">GSBRNA2T00011444001</name>
</gene>
<dbReference type="Proteomes" id="UP000028999">
    <property type="component" value="Unassembled WGS sequence"/>
</dbReference>
<name>A0A078IRU7_BRANA</name>
<reference evidence="1 2" key="1">
    <citation type="journal article" date="2014" name="Science">
        <title>Plant genetics. Early allopolyploid evolution in the post-Neolithic Brassica napus oilseed genome.</title>
        <authorList>
            <person name="Chalhoub B."/>
            <person name="Denoeud F."/>
            <person name="Liu S."/>
            <person name="Parkin I.A."/>
            <person name="Tang H."/>
            <person name="Wang X."/>
            <person name="Chiquet J."/>
            <person name="Belcram H."/>
            <person name="Tong C."/>
            <person name="Samans B."/>
            <person name="Correa M."/>
            <person name="Da Silva C."/>
            <person name="Just J."/>
            <person name="Falentin C."/>
            <person name="Koh C.S."/>
            <person name="Le Clainche I."/>
            <person name="Bernard M."/>
            <person name="Bento P."/>
            <person name="Noel B."/>
            <person name="Labadie K."/>
            <person name="Alberti A."/>
            <person name="Charles M."/>
            <person name="Arnaud D."/>
            <person name="Guo H."/>
            <person name="Daviaud C."/>
            <person name="Alamery S."/>
            <person name="Jabbari K."/>
            <person name="Zhao M."/>
            <person name="Edger P.P."/>
            <person name="Chelaifa H."/>
            <person name="Tack D."/>
            <person name="Lassalle G."/>
            <person name="Mestiri I."/>
            <person name="Schnel N."/>
            <person name="Le Paslier M.C."/>
            <person name="Fan G."/>
            <person name="Renault V."/>
            <person name="Bayer P.E."/>
            <person name="Golicz A.A."/>
            <person name="Manoli S."/>
            <person name="Lee T.H."/>
            <person name="Thi V.H."/>
            <person name="Chalabi S."/>
            <person name="Hu Q."/>
            <person name="Fan C."/>
            <person name="Tollenaere R."/>
            <person name="Lu Y."/>
            <person name="Battail C."/>
            <person name="Shen J."/>
            <person name="Sidebottom C.H."/>
            <person name="Wang X."/>
            <person name="Canaguier A."/>
            <person name="Chauveau A."/>
            <person name="Berard A."/>
            <person name="Deniot G."/>
            <person name="Guan M."/>
            <person name="Liu Z."/>
            <person name="Sun F."/>
            <person name="Lim Y.P."/>
            <person name="Lyons E."/>
            <person name="Town C.D."/>
            <person name="Bancroft I."/>
            <person name="Wang X."/>
            <person name="Meng J."/>
            <person name="Ma J."/>
            <person name="Pires J.C."/>
            <person name="King G.J."/>
            <person name="Brunel D."/>
            <person name="Delourme R."/>
            <person name="Renard M."/>
            <person name="Aury J.M."/>
            <person name="Adams K.L."/>
            <person name="Batley J."/>
            <person name="Snowdon R.J."/>
            <person name="Tost J."/>
            <person name="Edwards D."/>
            <person name="Zhou Y."/>
            <person name="Hua W."/>
            <person name="Sharpe A.G."/>
            <person name="Paterson A.H."/>
            <person name="Guan C."/>
            <person name="Wincker P."/>
        </authorList>
    </citation>
    <scope>NUCLEOTIDE SEQUENCE [LARGE SCALE GENOMIC DNA]</scope>
    <source>
        <strain evidence="2">cv. Darmor-bzh</strain>
    </source>
</reference>
<dbReference type="AlphaFoldDB" id="A0A078IRU7"/>
<protein>
    <submittedName>
        <fullName evidence="1">BnaC04g44110D protein</fullName>
    </submittedName>
</protein>
<keyword evidence="2" id="KW-1185">Reference proteome</keyword>
<accession>A0A078IRU7</accession>
<dbReference type="PaxDb" id="3708-A0A078IRU7"/>
<sequence length="50" mass="5285">MANSSAYEAIVRAGPRLNQLQQVHAHLIPSLTLTFSSSPCLSPTTSSSTL</sequence>
<dbReference type="Gramene" id="CDY53785">
    <property type="protein sequence ID" value="CDY53785"/>
    <property type="gene ID" value="GSBRNA2T00011444001"/>
</dbReference>
<dbReference type="EMBL" id="LK033237">
    <property type="protein sequence ID" value="CDY53785.1"/>
    <property type="molecule type" value="Genomic_DNA"/>
</dbReference>